<evidence type="ECO:0000256" key="2">
    <source>
        <dbReference type="ARBA" id="ARBA00023163"/>
    </source>
</evidence>
<evidence type="ECO:0000313" key="5">
    <source>
        <dbReference type="EMBL" id="KMS97855.1"/>
    </source>
</evidence>
<dbReference type="PROSITE" id="PS50985">
    <property type="entry name" value="GRAS"/>
    <property type="match status" value="1"/>
</dbReference>
<dbReference type="PANTHER" id="PTHR31636">
    <property type="entry name" value="OSJNBA0084A10.13 PROTEIN-RELATED"/>
    <property type="match status" value="1"/>
</dbReference>
<dbReference type="Gramene" id="KMS97855">
    <property type="protein sequence ID" value="KMS97855"/>
    <property type="gene ID" value="BVRB_5g122850"/>
</dbReference>
<dbReference type="OMA" id="INIQDIM"/>
<feature type="region of interest" description="Disordered" evidence="4">
    <location>
        <begin position="237"/>
        <end position="260"/>
    </location>
</feature>
<accession>A0A0J8E420</accession>
<feature type="region of interest" description="VHIID" evidence="3">
    <location>
        <begin position="550"/>
        <end position="615"/>
    </location>
</feature>
<feature type="compositionally biased region" description="Low complexity" evidence="4">
    <location>
        <begin position="100"/>
        <end position="110"/>
    </location>
</feature>
<dbReference type="AlphaFoldDB" id="A0A0J8E420"/>
<comment type="caution">
    <text evidence="3">Lacks conserved residue(s) required for the propagation of feature annotation.</text>
</comment>
<evidence type="ECO:0000313" key="6">
    <source>
        <dbReference type="Proteomes" id="UP000035740"/>
    </source>
</evidence>
<feature type="region of interest" description="Disordered" evidence="4">
    <location>
        <begin position="67"/>
        <end position="121"/>
    </location>
</feature>
<evidence type="ECO:0000256" key="3">
    <source>
        <dbReference type="PROSITE-ProRule" id="PRU01191"/>
    </source>
</evidence>
<feature type="compositionally biased region" description="Basic residues" evidence="4">
    <location>
        <begin position="140"/>
        <end position="150"/>
    </location>
</feature>
<evidence type="ECO:0000256" key="1">
    <source>
        <dbReference type="ARBA" id="ARBA00023015"/>
    </source>
</evidence>
<feature type="compositionally biased region" description="Acidic residues" evidence="4">
    <location>
        <begin position="45"/>
        <end position="57"/>
    </location>
</feature>
<evidence type="ECO:0000256" key="4">
    <source>
        <dbReference type="SAM" id="MobiDB-lite"/>
    </source>
</evidence>
<feature type="compositionally biased region" description="Low complexity" evidence="4">
    <location>
        <begin position="244"/>
        <end position="260"/>
    </location>
</feature>
<dbReference type="Proteomes" id="UP000035740">
    <property type="component" value="Unassembled WGS sequence"/>
</dbReference>
<feature type="region of interest" description="Leucine repeat II (LRII)" evidence="3">
    <location>
        <begin position="629"/>
        <end position="661"/>
    </location>
</feature>
<reference evidence="5 6" key="1">
    <citation type="journal article" date="2014" name="Nature">
        <title>The genome of the recently domesticated crop plant sugar beet (Beta vulgaris).</title>
        <authorList>
            <person name="Dohm J.C."/>
            <person name="Minoche A.E."/>
            <person name="Holtgrawe D."/>
            <person name="Capella-Gutierrez S."/>
            <person name="Zakrzewski F."/>
            <person name="Tafer H."/>
            <person name="Rupp O."/>
            <person name="Sorensen T.R."/>
            <person name="Stracke R."/>
            <person name="Reinhardt R."/>
            <person name="Goesmann A."/>
            <person name="Kraft T."/>
            <person name="Schulz B."/>
            <person name="Stadler P.F."/>
            <person name="Schmidt T."/>
            <person name="Gabaldon T."/>
            <person name="Lehrach H."/>
            <person name="Weisshaar B."/>
            <person name="Himmelbauer H."/>
        </authorList>
    </citation>
    <scope>NUCLEOTIDE SEQUENCE [LARGE SCALE GENOMIC DNA]</scope>
    <source>
        <tissue evidence="5">Taproot</tissue>
    </source>
</reference>
<proteinExistence type="inferred from homology"/>
<organism evidence="5 6">
    <name type="scientific">Beta vulgaris subsp. vulgaris</name>
    <name type="common">Beet</name>
    <dbReference type="NCBI Taxonomy" id="3555"/>
    <lineage>
        <taxon>Eukaryota</taxon>
        <taxon>Viridiplantae</taxon>
        <taxon>Streptophyta</taxon>
        <taxon>Embryophyta</taxon>
        <taxon>Tracheophyta</taxon>
        <taxon>Spermatophyta</taxon>
        <taxon>Magnoliopsida</taxon>
        <taxon>eudicotyledons</taxon>
        <taxon>Gunneridae</taxon>
        <taxon>Pentapetalae</taxon>
        <taxon>Caryophyllales</taxon>
        <taxon>Chenopodiaceae</taxon>
        <taxon>Betoideae</taxon>
        <taxon>Beta</taxon>
    </lineage>
</organism>
<dbReference type="EMBL" id="KQ090289">
    <property type="protein sequence ID" value="KMS97855.1"/>
    <property type="molecule type" value="Genomic_DNA"/>
</dbReference>
<sequence>MRAMPYNLQGKGVVEVSGGIISQISSSVVAAPKWKSIEKKKKLEEEEEIEEEEEEEIQVYSSLVKQISGSNNNSGRGTSSIESEPTSTLDTTRRSPSPPTSTSTLSSSFTNGNKTDNTTAGVADPACARKEDWPSDLQQHHHLHQHQHQHHGSDNVTAGAGAAAAAATATATAAAGAASVGLDDWDTMFPTGEGALLPWIIGDPEDASLGLKHLLQSGGGGTNHLDYEGNAGLGVVDQGPGFESHSQSQSLSPPSQQQLMPHHSLPVVCGEGNNGNLGYLGSEFGNNGKISMFSHNCTSGILEGKVSNNGNGLNHSNSMLLGSIPPHQHQQYEVGDEKPQIFNPQMMMNAQQAQSLGNPSFLIPQLGFCQLDQHLFQPPTKRHNPGVVLDPNLVGKNPFHDQGHDFLLRKQQQQQQGFQQMPMSFPPNLLPPHLQQKPMMVPKQNHHQQQQQQQHFPLPVLHQQQQQQEQAIKDQLFKAADLILTGNFSLAQEILARLNHQLPLPAKPLVRAALYVKEALQMLLLMGNPVAAPPPKALTPYDVVHKMNAYKVFSEVSPITQFVNFTSTQAILEALDDADAIHIIDFDIGCGAQWASFIQELPLRKRGAPSLKITALAPLSVTNPFELGLIRENLVQFANDIGLAFELQVVNLDMFDPSLCSMPNFRASEDEAIAVSIPIWCSSNRPSILAPLLQFIKQQSPKIVVSLDRGFDRSDVPFPQHLVHTVDSCTNFLESLDGLNVASDIVNKVEKFFVQPMIENTVMGRVQFPEKMPHWKNLFASAGLSPVQFSNFTETQADYVVKRTPGRGFHVEKRQSSLVLSWQRRELVAASAWRC</sequence>
<gene>
    <name evidence="5" type="ORF">BVRB_5g122850</name>
</gene>
<dbReference type="InterPro" id="IPR005202">
    <property type="entry name" value="TF_GRAS"/>
</dbReference>
<dbReference type="SMR" id="A0A0J8E420"/>
<feature type="region of interest" description="SAW" evidence="3">
    <location>
        <begin position="763"/>
        <end position="834"/>
    </location>
</feature>
<dbReference type="OrthoDB" id="666726at2759"/>
<feature type="region of interest" description="Disordered" evidence="4">
    <location>
        <begin position="40"/>
        <end position="59"/>
    </location>
</feature>
<dbReference type="Pfam" id="PF03514">
    <property type="entry name" value="GRAS"/>
    <property type="match status" value="1"/>
</dbReference>
<keyword evidence="1" id="KW-0805">Transcription regulation</keyword>
<keyword evidence="2" id="KW-0804">Transcription</keyword>
<feature type="short sequence motif" description="VHIID" evidence="3">
    <location>
        <begin position="581"/>
        <end position="585"/>
    </location>
</feature>
<keyword evidence="6" id="KW-1185">Reference proteome</keyword>
<comment type="similarity">
    <text evidence="3">Belongs to the GRAS family.</text>
</comment>
<feature type="compositionally biased region" description="Low complexity" evidence="4">
    <location>
        <begin position="68"/>
        <end position="90"/>
    </location>
</feature>
<name>A0A0J8E420_BETVV</name>
<feature type="region of interest" description="Disordered" evidence="4">
    <location>
        <begin position="137"/>
        <end position="160"/>
    </location>
</feature>
<feature type="compositionally biased region" description="Polar residues" evidence="4">
    <location>
        <begin position="111"/>
        <end position="120"/>
    </location>
</feature>
<dbReference type="eggNOG" id="ENOG502QQQC">
    <property type="taxonomic scope" value="Eukaryota"/>
</dbReference>
<protein>
    <submittedName>
        <fullName evidence="5">Uncharacterized protein</fullName>
    </submittedName>
</protein>